<dbReference type="EMBL" id="CACRSU010000048">
    <property type="protein sequence ID" value="VYT46837.1"/>
    <property type="molecule type" value="Genomic_DNA"/>
</dbReference>
<dbReference type="AlphaFoldDB" id="A0A6N2WYP1"/>
<accession>A0A6N2WYP1</accession>
<sequence>MDFPHGIIPCLTSSIPEKKIEGITLRDIIVEHIGKGTAEDAAHVLGESEKGYPENRMYGFTNPAFGLYVRHASNVTIDNFQVTLKNPDARPVMMMNDVNDIYVEKVKDILPVPSTQTLIRLLDCQDFMFENVGNYNCSAQLKVEGEKSKNIKTSLPL</sequence>
<proteinExistence type="predicted"/>
<dbReference type="RefSeq" id="WP_138292834.1">
    <property type="nucleotide sequence ID" value="NZ_BAABZC010000001.1"/>
</dbReference>
<organism evidence="1">
    <name type="scientific">Bacteroides intestinalis</name>
    <dbReference type="NCBI Taxonomy" id="329854"/>
    <lineage>
        <taxon>Bacteria</taxon>
        <taxon>Pseudomonadati</taxon>
        <taxon>Bacteroidota</taxon>
        <taxon>Bacteroidia</taxon>
        <taxon>Bacteroidales</taxon>
        <taxon>Bacteroidaceae</taxon>
        <taxon>Bacteroides</taxon>
    </lineage>
</organism>
<evidence type="ECO:0000313" key="1">
    <source>
        <dbReference type="EMBL" id="VYT46837.1"/>
    </source>
</evidence>
<protein>
    <submittedName>
        <fullName evidence="1">Uncharacterized protein</fullName>
    </submittedName>
</protein>
<name>A0A6N2WYP1_9BACE</name>
<gene>
    <name evidence="1" type="ORF">BILFYP9_03963</name>
</gene>
<reference evidence="1" key="1">
    <citation type="submission" date="2019-11" db="EMBL/GenBank/DDBJ databases">
        <authorList>
            <person name="Feng L."/>
        </authorList>
    </citation>
    <scope>NUCLEOTIDE SEQUENCE</scope>
    <source>
        <strain evidence="1">BintestinalisLFYP9</strain>
    </source>
</reference>